<comment type="cofactor">
    <cofactor evidence="10">
        <name>Mg(2+)</name>
        <dbReference type="ChEBI" id="CHEBI:18420"/>
    </cofactor>
    <text evidence="10">Binds 1 Mg(2+) ion per subunit.</text>
</comment>
<evidence type="ECO:0000256" key="10">
    <source>
        <dbReference type="HAMAP-Rule" id="MF_01405"/>
    </source>
</evidence>
<feature type="binding site" evidence="10">
    <location>
        <begin position="8"/>
        <end position="13"/>
    </location>
    <ligand>
        <name>substrate</name>
    </ligand>
</feature>
<dbReference type="EMBL" id="CP000698">
    <property type="protein sequence ID" value="ABQ26438.1"/>
    <property type="molecule type" value="Genomic_DNA"/>
</dbReference>
<dbReference type="GO" id="GO:0009146">
    <property type="term" value="P:purine nucleoside triphosphate catabolic process"/>
    <property type="evidence" value="ECO:0007669"/>
    <property type="project" value="UniProtKB-UniRule"/>
</dbReference>
<dbReference type="PANTHER" id="PTHR11067">
    <property type="entry name" value="INOSINE TRIPHOSPHATE PYROPHOSPHATASE/HAM1 PROTEIN"/>
    <property type="match status" value="1"/>
</dbReference>
<sequence>MKELVVASGNKGKLREIEELLRQSVERLLSPADFSQFPVVVEDGETFAENAVKKARAAAEATGLPVIADDSGLVVDALGGRPGVYSARFAGEAADDGDNNAKLVRELAGVPQEKRTAAFHCVIALCWPDGTCHTFDGELRGLILETLRGEGGFGYDPYFLVPEFGQTLAELPMAIKNRISHRGKALAMLKAFLGRSDKKIN</sequence>
<evidence type="ECO:0000256" key="2">
    <source>
        <dbReference type="ARBA" id="ARBA00011738"/>
    </source>
</evidence>
<comment type="catalytic activity">
    <reaction evidence="8 10">
        <text>dITP + H2O = dIMP + diphosphate + H(+)</text>
        <dbReference type="Rhea" id="RHEA:28342"/>
        <dbReference type="ChEBI" id="CHEBI:15377"/>
        <dbReference type="ChEBI" id="CHEBI:15378"/>
        <dbReference type="ChEBI" id="CHEBI:33019"/>
        <dbReference type="ChEBI" id="CHEBI:61194"/>
        <dbReference type="ChEBI" id="CHEBI:61382"/>
        <dbReference type="EC" id="3.6.1.66"/>
    </reaction>
</comment>
<keyword evidence="13" id="KW-1185">Reference proteome</keyword>
<dbReference type="EC" id="3.6.1.66" evidence="10"/>
<proteinExistence type="inferred from homology"/>
<dbReference type="STRING" id="351605.Gura_2255"/>
<feature type="binding site" evidence="10">
    <location>
        <position position="70"/>
    </location>
    <ligand>
        <name>Mg(2+)</name>
        <dbReference type="ChEBI" id="CHEBI:18420"/>
    </ligand>
</feature>
<dbReference type="NCBIfam" id="NF011397">
    <property type="entry name" value="PRK14822.1"/>
    <property type="match status" value="1"/>
</dbReference>
<evidence type="ECO:0000256" key="9">
    <source>
        <dbReference type="ARBA" id="ARBA00052017"/>
    </source>
</evidence>
<evidence type="ECO:0000256" key="7">
    <source>
        <dbReference type="ARBA" id="ARBA00023080"/>
    </source>
</evidence>
<feature type="active site" description="Proton acceptor" evidence="10">
    <location>
        <position position="70"/>
    </location>
</feature>
<dbReference type="PANTHER" id="PTHR11067:SF9">
    <property type="entry name" value="INOSINE TRIPHOSPHATE PYROPHOSPHATASE"/>
    <property type="match status" value="1"/>
</dbReference>
<dbReference type="AlphaFoldDB" id="A5G3S0"/>
<dbReference type="GO" id="GO:0005829">
    <property type="term" value="C:cytosol"/>
    <property type="evidence" value="ECO:0007669"/>
    <property type="project" value="TreeGrafter"/>
</dbReference>
<feature type="binding site" evidence="10">
    <location>
        <begin position="181"/>
        <end position="182"/>
    </location>
    <ligand>
        <name>substrate</name>
    </ligand>
</feature>
<accession>A5G3S0</accession>
<feature type="binding site" evidence="10">
    <location>
        <position position="176"/>
    </location>
    <ligand>
        <name>substrate</name>
    </ligand>
</feature>
<keyword evidence="6 10" id="KW-0460">Magnesium</keyword>
<dbReference type="SUPFAM" id="SSF52972">
    <property type="entry name" value="ITPase-like"/>
    <property type="match status" value="1"/>
</dbReference>
<evidence type="ECO:0000256" key="11">
    <source>
        <dbReference type="RuleBase" id="RU003781"/>
    </source>
</evidence>
<comment type="caution">
    <text evidence="10">Lacks conserved residue(s) required for the propagation of feature annotation.</text>
</comment>
<dbReference type="CDD" id="cd00515">
    <property type="entry name" value="HAM1"/>
    <property type="match status" value="1"/>
</dbReference>
<comment type="subunit">
    <text evidence="2 10">Homodimer.</text>
</comment>
<evidence type="ECO:0000256" key="8">
    <source>
        <dbReference type="ARBA" id="ARBA00051875"/>
    </source>
</evidence>
<evidence type="ECO:0000313" key="12">
    <source>
        <dbReference type="EMBL" id="ABQ26438.1"/>
    </source>
</evidence>
<dbReference type="RefSeq" id="WP_011939134.1">
    <property type="nucleotide sequence ID" value="NC_009483.1"/>
</dbReference>
<protein>
    <recommendedName>
        <fullName evidence="10">dITP/XTP pyrophosphatase</fullName>
        <ecNumber evidence="10">3.6.1.66</ecNumber>
    </recommendedName>
    <alternativeName>
        <fullName evidence="10">Non-canonical purine NTP pyrophosphatase</fullName>
    </alternativeName>
    <alternativeName>
        <fullName evidence="10">Non-standard purine NTP pyrophosphatase</fullName>
    </alternativeName>
    <alternativeName>
        <fullName evidence="10">Nucleoside-triphosphate diphosphatase</fullName>
    </alternativeName>
    <alternativeName>
        <fullName evidence="10">Nucleoside-triphosphate pyrophosphatase</fullName>
        <shortName evidence="10">NTPase</shortName>
    </alternativeName>
</protein>
<evidence type="ECO:0000256" key="1">
    <source>
        <dbReference type="ARBA" id="ARBA00008023"/>
    </source>
</evidence>
<dbReference type="GO" id="GO:0036220">
    <property type="term" value="F:ITP diphosphatase activity"/>
    <property type="evidence" value="ECO:0007669"/>
    <property type="project" value="UniProtKB-UniRule"/>
</dbReference>
<dbReference type="InterPro" id="IPR020922">
    <property type="entry name" value="dITP/XTP_pyrophosphatase"/>
</dbReference>
<comment type="catalytic activity">
    <reaction evidence="9 10">
        <text>XTP + H2O = XMP + diphosphate + H(+)</text>
        <dbReference type="Rhea" id="RHEA:28610"/>
        <dbReference type="ChEBI" id="CHEBI:15377"/>
        <dbReference type="ChEBI" id="CHEBI:15378"/>
        <dbReference type="ChEBI" id="CHEBI:33019"/>
        <dbReference type="ChEBI" id="CHEBI:57464"/>
        <dbReference type="ChEBI" id="CHEBI:61314"/>
        <dbReference type="EC" id="3.6.1.66"/>
    </reaction>
</comment>
<dbReference type="Gene3D" id="3.90.950.10">
    <property type="match status" value="1"/>
</dbReference>
<dbReference type="KEGG" id="gur:Gura_2255"/>
<dbReference type="NCBIfam" id="TIGR00042">
    <property type="entry name" value="RdgB/HAM1 family non-canonical purine NTP pyrophosphatase"/>
    <property type="match status" value="1"/>
</dbReference>
<dbReference type="Pfam" id="PF01725">
    <property type="entry name" value="Ham1p_like"/>
    <property type="match status" value="1"/>
</dbReference>
<name>A5G3S0_GEOUR</name>
<reference evidence="12 13" key="1">
    <citation type="submission" date="2007-05" db="EMBL/GenBank/DDBJ databases">
        <title>Complete sequence of Geobacter uraniireducens Rf4.</title>
        <authorList>
            <consortium name="US DOE Joint Genome Institute"/>
            <person name="Copeland A."/>
            <person name="Lucas S."/>
            <person name="Lapidus A."/>
            <person name="Barry K."/>
            <person name="Detter J.C."/>
            <person name="Glavina del Rio T."/>
            <person name="Hammon N."/>
            <person name="Israni S."/>
            <person name="Dalin E."/>
            <person name="Tice H."/>
            <person name="Pitluck S."/>
            <person name="Chertkov O."/>
            <person name="Brettin T."/>
            <person name="Bruce D."/>
            <person name="Han C."/>
            <person name="Schmutz J."/>
            <person name="Larimer F."/>
            <person name="Land M."/>
            <person name="Hauser L."/>
            <person name="Kyrpides N."/>
            <person name="Mikhailova N."/>
            <person name="Shelobolina E."/>
            <person name="Aklujkar M."/>
            <person name="Lovley D."/>
            <person name="Richardson P."/>
        </authorList>
    </citation>
    <scope>NUCLEOTIDE SEQUENCE [LARGE SCALE GENOMIC DNA]</scope>
    <source>
        <strain evidence="12 13">Rf4</strain>
    </source>
</reference>
<dbReference type="GO" id="GO:0000166">
    <property type="term" value="F:nucleotide binding"/>
    <property type="evidence" value="ECO:0007669"/>
    <property type="project" value="UniProtKB-KW"/>
</dbReference>
<feature type="binding site" evidence="10">
    <location>
        <begin position="153"/>
        <end position="156"/>
    </location>
    <ligand>
        <name>substrate</name>
    </ligand>
</feature>
<dbReference type="GO" id="GO:0009117">
    <property type="term" value="P:nucleotide metabolic process"/>
    <property type="evidence" value="ECO:0007669"/>
    <property type="project" value="UniProtKB-KW"/>
</dbReference>
<evidence type="ECO:0000256" key="4">
    <source>
        <dbReference type="ARBA" id="ARBA00022741"/>
    </source>
</evidence>
<dbReference type="FunFam" id="3.90.950.10:FF:000001">
    <property type="entry name" value="dITP/XTP pyrophosphatase"/>
    <property type="match status" value="1"/>
</dbReference>
<dbReference type="GO" id="GO:0036222">
    <property type="term" value="F:XTP diphosphatase activity"/>
    <property type="evidence" value="ECO:0007669"/>
    <property type="project" value="UniProtKB-UniRule"/>
</dbReference>
<comment type="catalytic activity">
    <reaction evidence="10">
        <text>ITP + H2O = IMP + diphosphate + H(+)</text>
        <dbReference type="Rhea" id="RHEA:29399"/>
        <dbReference type="ChEBI" id="CHEBI:15377"/>
        <dbReference type="ChEBI" id="CHEBI:15378"/>
        <dbReference type="ChEBI" id="CHEBI:33019"/>
        <dbReference type="ChEBI" id="CHEBI:58053"/>
        <dbReference type="ChEBI" id="CHEBI:61402"/>
        <dbReference type="EC" id="3.6.1.66"/>
    </reaction>
</comment>
<dbReference type="GO" id="GO:0035870">
    <property type="term" value="F:dITP diphosphatase activity"/>
    <property type="evidence" value="ECO:0007669"/>
    <property type="project" value="UniProtKB-UniRule"/>
</dbReference>
<dbReference type="InterPro" id="IPR002637">
    <property type="entry name" value="RdgB/HAM1"/>
</dbReference>
<evidence type="ECO:0000256" key="6">
    <source>
        <dbReference type="ARBA" id="ARBA00022842"/>
    </source>
</evidence>
<dbReference type="HOGENOM" id="CLU_082080_0_2_7"/>
<dbReference type="InterPro" id="IPR029001">
    <property type="entry name" value="ITPase-like_fam"/>
</dbReference>
<evidence type="ECO:0000256" key="3">
    <source>
        <dbReference type="ARBA" id="ARBA00022723"/>
    </source>
</evidence>
<comment type="similarity">
    <text evidence="1 10 11">Belongs to the HAM1 NTPase family.</text>
</comment>
<keyword evidence="5 10" id="KW-0378">Hydrolase</keyword>
<dbReference type="GO" id="GO:0046872">
    <property type="term" value="F:metal ion binding"/>
    <property type="evidence" value="ECO:0007669"/>
    <property type="project" value="UniProtKB-KW"/>
</dbReference>
<feature type="binding site" evidence="10">
    <location>
        <position position="71"/>
    </location>
    <ligand>
        <name>substrate</name>
    </ligand>
</feature>
<evidence type="ECO:0000256" key="5">
    <source>
        <dbReference type="ARBA" id="ARBA00022801"/>
    </source>
</evidence>
<gene>
    <name evidence="12" type="ordered locus">Gura_2255</name>
</gene>
<keyword evidence="3 10" id="KW-0479">Metal-binding</keyword>
<dbReference type="OrthoDB" id="9807456at2"/>
<evidence type="ECO:0000313" key="13">
    <source>
        <dbReference type="Proteomes" id="UP000006695"/>
    </source>
</evidence>
<dbReference type="Proteomes" id="UP000006695">
    <property type="component" value="Chromosome"/>
</dbReference>
<dbReference type="GO" id="GO:0017111">
    <property type="term" value="F:ribonucleoside triphosphate phosphatase activity"/>
    <property type="evidence" value="ECO:0007669"/>
    <property type="project" value="InterPro"/>
</dbReference>
<keyword evidence="7 10" id="KW-0546">Nucleotide metabolism</keyword>
<comment type="function">
    <text evidence="10">Pyrophosphatase that catalyzes the hydrolysis of nucleoside triphosphates to their monophosphate derivatives, with a high preference for the non-canonical purine nucleotides XTP (xanthosine triphosphate), dITP (deoxyinosine triphosphate) and ITP. Seems to function as a house-cleaning enzyme that removes non-canonical purine nucleotides from the nucleotide pool, thus preventing their incorporation into DNA/RNA and avoiding chromosomal lesions.</text>
</comment>
<dbReference type="HAMAP" id="MF_01405">
    <property type="entry name" value="Non_canon_purine_NTPase"/>
    <property type="match status" value="1"/>
</dbReference>
<organism evidence="12 13">
    <name type="scientific">Geotalea uraniireducens (strain Rf4)</name>
    <name type="common">Geobacter uraniireducens</name>
    <dbReference type="NCBI Taxonomy" id="351605"/>
    <lineage>
        <taxon>Bacteria</taxon>
        <taxon>Pseudomonadati</taxon>
        <taxon>Thermodesulfobacteriota</taxon>
        <taxon>Desulfuromonadia</taxon>
        <taxon>Geobacterales</taxon>
        <taxon>Geobacteraceae</taxon>
        <taxon>Geotalea</taxon>
    </lineage>
</organism>
<keyword evidence="4 10" id="KW-0547">Nucleotide-binding</keyword>